<dbReference type="SUPFAM" id="SSF53720">
    <property type="entry name" value="ALDH-like"/>
    <property type="match status" value="1"/>
</dbReference>
<accession>A0AAV8VS62</accession>
<keyword evidence="6" id="KW-1185">Reference proteome</keyword>
<dbReference type="FunFam" id="3.40.309.10:FF:000034">
    <property type="entry name" value="Aldehyde dehydrogenase, dimeric NADP-preferring"/>
    <property type="match status" value="1"/>
</dbReference>
<protein>
    <recommendedName>
        <fullName evidence="4">Aldehyde dehydrogenase domain-containing protein</fullName>
    </recommendedName>
</protein>
<dbReference type="InterPro" id="IPR015590">
    <property type="entry name" value="Aldehyde_DH_dom"/>
</dbReference>
<gene>
    <name evidence="5" type="ORF">NQ315_005849</name>
</gene>
<keyword evidence="2" id="KW-0560">Oxidoreductase</keyword>
<dbReference type="InterPro" id="IPR016161">
    <property type="entry name" value="Ald_DH/histidinol_DH"/>
</dbReference>
<keyword evidence="3" id="KW-0472">Membrane</keyword>
<dbReference type="Gene3D" id="3.40.605.10">
    <property type="entry name" value="Aldehyde Dehydrogenase, Chain A, domain 1"/>
    <property type="match status" value="1"/>
</dbReference>
<dbReference type="InterPro" id="IPR016163">
    <property type="entry name" value="Ald_DH_C"/>
</dbReference>
<dbReference type="AlphaFoldDB" id="A0AAV8VS62"/>
<comment type="caution">
    <text evidence="5">The sequence shown here is derived from an EMBL/GenBank/DDBJ whole genome shotgun (WGS) entry which is preliminary data.</text>
</comment>
<evidence type="ECO:0000256" key="2">
    <source>
        <dbReference type="ARBA" id="ARBA00023002"/>
    </source>
</evidence>
<dbReference type="Pfam" id="PF00171">
    <property type="entry name" value="Aldedh"/>
    <property type="match status" value="1"/>
</dbReference>
<dbReference type="EMBL" id="JANEYG010000039">
    <property type="protein sequence ID" value="KAJ8916842.1"/>
    <property type="molecule type" value="Genomic_DNA"/>
</dbReference>
<sequence>MDCAREAIDGGLLENKSWKARGTMEVYASIAHLRVEREYNVKSSADYGRIVCQKHFNRLVDLLRNQKPTIGGQSDPHTLFIEPTVLVDVSPSDPIMQEEIFGPILPILNVRNMDEAIEFINDREKPLALYVFTKDRKVKEAFLERTSSGSVAINDTILQVAAEGLPFGGVGNSGMGAYHGKNTFDTFVHKKSVLSKKFFFLPEKIESVRYPPSTKLKLNVMKARFRYNHSLPTQYIPHIVMFLLGVLITVAAYYITIYFNEK</sequence>
<evidence type="ECO:0000256" key="1">
    <source>
        <dbReference type="ARBA" id="ARBA00009986"/>
    </source>
</evidence>
<evidence type="ECO:0000313" key="6">
    <source>
        <dbReference type="Proteomes" id="UP001159042"/>
    </source>
</evidence>
<evidence type="ECO:0000313" key="5">
    <source>
        <dbReference type="EMBL" id="KAJ8916842.1"/>
    </source>
</evidence>
<keyword evidence="3" id="KW-0812">Transmembrane</keyword>
<dbReference type="Proteomes" id="UP001159042">
    <property type="component" value="Unassembled WGS sequence"/>
</dbReference>
<evidence type="ECO:0000259" key="4">
    <source>
        <dbReference type="Pfam" id="PF00171"/>
    </source>
</evidence>
<feature type="domain" description="Aldehyde dehydrogenase" evidence="4">
    <location>
        <begin position="28"/>
        <end position="193"/>
    </location>
</feature>
<dbReference type="InterPro" id="IPR016162">
    <property type="entry name" value="Ald_DH_N"/>
</dbReference>
<keyword evidence="3" id="KW-1133">Transmembrane helix</keyword>
<dbReference type="PANTHER" id="PTHR43570:SF16">
    <property type="entry name" value="ALDEHYDE DEHYDROGENASE TYPE III, ISOFORM Q"/>
    <property type="match status" value="1"/>
</dbReference>
<feature type="transmembrane region" description="Helical" evidence="3">
    <location>
        <begin position="235"/>
        <end position="259"/>
    </location>
</feature>
<proteinExistence type="inferred from homology"/>
<dbReference type="InterPro" id="IPR012394">
    <property type="entry name" value="Aldehyde_DH_NAD(P)"/>
</dbReference>
<dbReference type="GO" id="GO:0004029">
    <property type="term" value="F:aldehyde dehydrogenase (NAD+) activity"/>
    <property type="evidence" value="ECO:0007669"/>
    <property type="project" value="TreeGrafter"/>
</dbReference>
<dbReference type="GO" id="GO:0005737">
    <property type="term" value="C:cytoplasm"/>
    <property type="evidence" value="ECO:0007669"/>
    <property type="project" value="TreeGrafter"/>
</dbReference>
<organism evidence="5 6">
    <name type="scientific">Exocentrus adspersus</name>
    <dbReference type="NCBI Taxonomy" id="1586481"/>
    <lineage>
        <taxon>Eukaryota</taxon>
        <taxon>Metazoa</taxon>
        <taxon>Ecdysozoa</taxon>
        <taxon>Arthropoda</taxon>
        <taxon>Hexapoda</taxon>
        <taxon>Insecta</taxon>
        <taxon>Pterygota</taxon>
        <taxon>Neoptera</taxon>
        <taxon>Endopterygota</taxon>
        <taxon>Coleoptera</taxon>
        <taxon>Polyphaga</taxon>
        <taxon>Cucujiformia</taxon>
        <taxon>Chrysomeloidea</taxon>
        <taxon>Cerambycidae</taxon>
        <taxon>Lamiinae</taxon>
        <taxon>Acanthocinini</taxon>
        <taxon>Exocentrus</taxon>
    </lineage>
</organism>
<reference evidence="5 6" key="1">
    <citation type="journal article" date="2023" name="Insect Mol. Biol.">
        <title>Genome sequencing provides insights into the evolution of gene families encoding plant cell wall-degrading enzymes in longhorned beetles.</title>
        <authorList>
            <person name="Shin N.R."/>
            <person name="Okamura Y."/>
            <person name="Kirsch R."/>
            <person name="Pauchet Y."/>
        </authorList>
    </citation>
    <scope>NUCLEOTIDE SEQUENCE [LARGE SCALE GENOMIC DNA]</scope>
    <source>
        <strain evidence="5">EAD_L_NR</strain>
    </source>
</reference>
<dbReference type="GO" id="GO:0006081">
    <property type="term" value="P:aldehyde metabolic process"/>
    <property type="evidence" value="ECO:0007669"/>
    <property type="project" value="InterPro"/>
</dbReference>
<dbReference type="PANTHER" id="PTHR43570">
    <property type="entry name" value="ALDEHYDE DEHYDROGENASE"/>
    <property type="match status" value="1"/>
</dbReference>
<dbReference type="Gene3D" id="3.40.309.10">
    <property type="entry name" value="Aldehyde Dehydrogenase, Chain A, domain 2"/>
    <property type="match status" value="1"/>
</dbReference>
<evidence type="ECO:0000256" key="3">
    <source>
        <dbReference type="SAM" id="Phobius"/>
    </source>
</evidence>
<name>A0AAV8VS62_9CUCU</name>
<comment type="similarity">
    <text evidence="1">Belongs to the aldehyde dehydrogenase family.</text>
</comment>